<gene>
    <name evidence="2" type="ORF">LCDPAC01_00590</name>
</gene>
<dbReference type="EMBL" id="MK500279">
    <property type="protein sequence ID" value="QBK84578.1"/>
    <property type="molecule type" value="Genomic_DNA"/>
</dbReference>
<accession>A0A481YMK4</accession>
<protein>
    <submittedName>
        <fullName evidence="2">Uncharacterized protein</fullName>
    </submittedName>
</protein>
<feature type="transmembrane region" description="Helical" evidence="1">
    <location>
        <begin position="43"/>
        <end position="65"/>
    </location>
</feature>
<evidence type="ECO:0000256" key="1">
    <source>
        <dbReference type="SAM" id="Phobius"/>
    </source>
</evidence>
<name>A0A481YMK4_9VIRU</name>
<proteinExistence type="predicted"/>
<keyword evidence="1" id="KW-1133">Transmembrane helix</keyword>
<sequence length="123" mass="14458">MCSWIFFWNFPGIGGIIQSKPIYTEDLVIRGENIMMEYRFKIYYVRITNILLAIVVVILTDYTFFKNNDKTMIEIAGVLGGVLALYQKVQTMITLFLLKLFFYLKEKKLAKLMHDMDINILDL</sequence>
<reference evidence="2" key="1">
    <citation type="journal article" date="2019" name="MBio">
        <title>Virus Genomes from Deep Sea Sediments Expand the Ocean Megavirome and Support Independent Origins of Viral Gigantism.</title>
        <authorList>
            <person name="Backstrom D."/>
            <person name="Yutin N."/>
            <person name="Jorgensen S.L."/>
            <person name="Dharamshi J."/>
            <person name="Homa F."/>
            <person name="Zaremba-Niedwiedzka K."/>
            <person name="Spang A."/>
            <person name="Wolf Y.I."/>
            <person name="Koonin E.V."/>
            <person name="Ettema T.J."/>
        </authorList>
    </citation>
    <scope>NUCLEOTIDE SEQUENCE</scope>
</reference>
<evidence type="ECO:0000313" key="2">
    <source>
        <dbReference type="EMBL" id="QBK84578.1"/>
    </source>
</evidence>
<keyword evidence="1" id="KW-0472">Membrane</keyword>
<organism evidence="2">
    <name type="scientific">Pithovirus LCDPAC01</name>
    <dbReference type="NCBI Taxonomy" id="2506600"/>
    <lineage>
        <taxon>Viruses</taxon>
        <taxon>Pithoviruses</taxon>
    </lineage>
</organism>
<keyword evidence="1" id="KW-0812">Transmembrane</keyword>
<feature type="transmembrane region" description="Helical" evidence="1">
    <location>
        <begin position="85"/>
        <end position="104"/>
    </location>
</feature>